<dbReference type="OrthoDB" id="6870466at2"/>
<sequence length="286" mass="33546">MIFIVIQQAVQTELIKKYWEMYESKKERTYIVKPSMPIMYFGNSKKYFESPIRIITVGLNPSRRDFPDPDPFQRFQSMKRDHHYQFNQQYITALDQYFEKDPYKAWYEPSFEPLLNGMNASFYGNKENTALHTDICSPLATNPTWDSLSKEAKKDLQAEGVKLWHDLIEYLQPDVILISVAGEHLSKIQLETESDWETVYTIPNSRYLINSKKVRLATKTADVYYGRSAEIPFGQVSPENKVKIGEYIKAITEKKDQPIDFKAFHHAILESEQRDDELFGWNQEAN</sequence>
<evidence type="ECO:0000313" key="2">
    <source>
        <dbReference type="Proteomes" id="UP000036045"/>
    </source>
</evidence>
<dbReference type="PATRIC" id="fig|1397.4.peg.2261"/>
<dbReference type="GeneID" id="56351342"/>
<gene>
    <name evidence="1" type="ORF">ABW02_17805</name>
</gene>
<dbReference type="RefSeq" id="WP_047943625.1">
    <property type="nucleotide sequence ID" value="NZ_CP053989.1"/>
</dbReference>
<protein>
    <submittedName>
        <fullName evidence="1">Uncharacterized protein</fullName>
    </submittedName>
</protein>
<dbReference type="EMBL" id="LDPH01000021">
    <property type="protein sequence ID" value="KLV24194.1"/>
    <property type="molecule type" value="Genomic_DNA"/>
</dbReference>
<dbReference type="Proteomes" id="UP000036045">
    <property type="component" value="Unassembled WGS sequence"/>
</dbReference>
<keyword evidence="2" id="KW-1185">Reference proteome</keyword>
<dbReference type="AlphaFoldDB" id="A0A0J1IDY5"/>
<reference evidence="1 2" key="1">
    <citation type="submission" date="2015-05" db="EMBL/GenBank/DDBJ databases">
        <title>Whole genome sequence and identification of bacterial endophytes from Costus igneus.</title>
        <authorList>
            <person name="Lee Y.P."/>
            <person name="Gan H.M."/>
            <person name="Eng W."/>
            <person name="Wheatley M.S."/>
            <person name="Caraballo A."/>
            <person name="Polter S."/>
            <person name="Savka M.A."/>
            <person name="Hudson A.O."/>
        </authorList>
    </citation>
    <scope>NUCLEOTIDE SEQUENCE [LARGE SCALE GENOMIC DNA]</scope>
    <source>
        <strain evidence="1 2">RIT379</strain>
    </source>
</reference>
<evidence type="ECO:0000313" key="1">
    <source>
        <dbReference type="EMBL" id="KLV24194.1"/>
    </source>
</evidence>
<name>A0A0J1IDY5_NIACI</name>
<organism evidence="1 2">
    <name type="scientific">Niallia circulans</name>
    <name type="common">Bacillus circulans</name>
    <dbReference type="NCBI Taxonomy" id="1397"/>
    <lineage>
        <taxon>Bacteria</taxon>
        <taxon>Bacillati</taxon>
        <taxon>Bacillota</taxon>
        <taxon>Bacilli</taxon>
        <taxon>Bacillales</taxon>
        <taxon>Bacillaceae</taxon>
        <taxon>Niallia</taxon>
    </lineage>
</organism>
<proteinExistence type="predicted"/>
<comment type="caution">
    <text evidence="1">The sequence shown here is derived from an EMBL/GenBank/DDBJ whole genome shotgun (WGS) entry which is preliminary data.</text>
</comment>
<accession>A0A0J1IDY5</accession>